<reference evidence="1" key="1">
    <citation type="submission" date="2018-05" db="EMBL/GenBank/DDBJ databases">
        <authorList>
            <person name="Lanie J.A."/>
            <person name="Ng W.-L."/>
            <person name="Kazmierczak K.M."/>
            <person name="Andrzejewski T.M."/>
            <person name="Davidsen T.M."/>
            <person name="Wayne K.J."/>
            <person name="Tettelin H."/>
            <person name="Glass J.I."/>
            <person name="Rusch D."/>
            <person name="Podicherti R."/>
            <person name="Tsui H.-C.T."/>
            <person name="Winkler M.E."/>
        </authorList>
    </citation>
    <scope>NUCLEOTIDE SEQUENCE</scope>
</reference>
<accession>A0A383E427</accession>
<protein>
    <submittedName>
        <fullName evidence="1">Uncharacterized protein</fullName>
    </submittedName>
</protein>
<evidence type="ECO:0000313" key="1">
    <source>
        <dbReference type="EMBL" id="SVE51582.1"/>
    </source>
</evidence>
<organism evidence="1">
    <name type="scientific">marine metagenome</name>
    <dbReference type="NCBI Taxonomy" id="408172"/>
    <lineage>
        <taxon>unclassified sequences</taxon>
        <taxon>metagenomes</taxon>
        <taxon>ecological metagenomes</taxon>
    </lineage>
</organism>
<gene>
    <name evidence="1" type="ORF">METZ01_LOCUS504436</name>
</gene>
<dbReference type="EMBL" id="UINC01222690">
    <property type="protein sequence ID" value="SVE51582.1"/>
    <property type="molecule type" value="Genomic_DNA"/>
</dbReference>
<proteinExistence type="predicted"/>
<sequence length="23" mass="2573">MDFAKSRSLKTFILFGLVLESGL</sequence>
<name>A0A383E427_9ZZZZ</name>
<dbReference type="AlphaFoldDB" id="A0A383E427"/>